<keyword evidence="4" id="KW-0560">Oxidoreductase</keyword>
<sequence>MNAAKIIFASGMALAVCACTTTTSQSVQNLGSAAILDANGEKIGSARLLAIGDTVSITATVSGLAPGLHGFHLHETSQCRAPDFQSAGGHLNPFGASHGLESPDGAHLGDLTNLEVSADGTGSIASGLDGPRADVTTAIFDSDGTSVVIHAKADDYRTDPSGAAGSRIACGVIAAPQR</sequence>
<evidence type="ECO:0000256" key="1">
    <source>
        <dbReference type="ARBA" id="ARBA00010457"/>
    </source>
</evidence>
<protein>
    <submittedName>
        <fullName evidence="4">Superoxide dismutase</fullName>
        <ecNumber evidence="4">1.15.1.1</ecNumber>
    </submittedName>
</protein>
<feature type="chain" id="PRO_5016992476" evidence="2">
    <location>
        <begin position="19"/>
        <end position="178"/>
    </location>
</feature>
<name>A0A369QCP8_9SPHN</name>
<keyword evidence="5" id="KW-1185">Reference proteome</keyword>
<dbReference type="InterPro" id="IPR024134">
    <property type="entry name" value="SOD_Cu/Zn_/chaperone"/>
</dbReference>
<gene>
    <name evidence="4" type="primary">sod1</name>
    <name evidence="4" type="ORF">HME9302_02234</name>
</gene>
<dbReference type="InterPro" id="IPR001424">
    <property type="entry name" value="SOD_Cu_Zn_dom"/>
</dbReference>
<evidence type="ECO:0000256" key="2">
    <source>
        <dbReference type="SAM" id="SignalP"/>
    </source>
</evidence>
<keyword evidence="2" id="KW-0732">Signal</keyword>
<dbReference type="PROSITE" id="PS51257">
    <property type="entry name" value="PROKAR_LIPOPROTEIN"/>
    <property type="match status" value="1"/>
</dbReference>
<evidence type="ECO:0000259" key="3">
    <source>
        <dbReference type="Pfam" id="PF00080"/>
    </source>
</evidence>
<evidence type="ECO:0000313" key="4">
    <source>
        <dbReference type="EMBL" id="RDC61017.1"/>
    </source>
</evidence>
<dbReference type="Pfam" id="PF00080">
    <property type="entry name" value="Sod_Cu"/>
    <property type="match status" value="1"/>
</dbReference>
<dbReference type="EMBL" id="QBKA01000002">
    <property type="protein sequence ID" value="RDC61017.1"/>
    <property type="molecule type" value="Genomic_DNA"/>
</dbReference>
<comment type="caution">
    <text evidence="4">The sequence shown here is derived from an EMBL/GenBank/DDBJ whole genome shotgun (WGS) entry which is preliminary data.</text>
</comment>
<comment type="similarity">
    <text evidence="1">Belongs to the Cu-Zn superoxide dismutase family.</text>
</comment>
<feature type="domain" description="Superoxide dismutase copper/zinc binding" evidence="3">
    <location>
        <begin position="54"/>
        <end position="173"/>
    </location>
</feature>
<dbReference type="PANTHER" id="PTHR10003">
    <property type="entry name" value="SUPEROXIDE DISMUTASE CU-ZN -RELATED"/>
    <property type="match status" value="1"/>
</dbReference>
<dbReference type="OrthoDB" id="5431326at2"/>
<dbReference type="EC" id="1.15.1.1" evidence="4"/>
<evidence type="ECO:0000313" key="5">
    <source>
        <dbReference type="Proteomes" id="UP000253727"/>
    </source>
</evidence>
<dbReference type="InterPro" id="IPR036423">
    <property type="entry name" value="SOD-like_Cu/Zn_dom_sf"/>
</dbReference>
<dbReference type="GO" id="GO:0005507">
    <property type="term" value="F:copper ion binding"/>
    <property type="evidence" value="ECO:0007669"/>
    <property type="project" value="InterPro"/>
</dbReference>
<dbReference type="AlphaFoldDB" id="A0A369QCP8"/>
<organism evidence="4 5">
    <name type="scientific">Alteripontixanthobacter maritimus</name>
    <dbReference type="NCBI Taxonomy" id="2161824"/>
    <lineage>
        <taxon>Bacteria</taxon>
        <taxon>Pseudomonadati</taxon>
        <taxon>Pseudomonadota</taxon>
        <taxon>Alphaproteobacteria</taxon>
        <taxon>Sphingomonadales</taxon>
        <taxon>Erythrobacteraceae</taxon>
        <taxon>Alteripontixanthobacter</taxon>
    </lineage>
</organism>
<dbReference type="GO" id="GO:0004784">
    <property type="term" value="F:superoxide dismutase activity"/>
    <property type="evidence" value="ECO:0007669"/>
    <property type="project" value="UniProtKB-EC"/>
</dbReference>
<dbReference type="Proteomes" id="UP000253727">
    <property type="component" value="Unassembled WGS sequence"/>
</dbReference>
<accession>A0A369QCP8</accession>
<dbReference type="RefSeq" id="WP_115367055.1">
    <property type="nucleotide sequence ID" value="NZ_QBKA01000002.1"/>
</dbReference>
<dbReference type="CDD" id="cd00305">
    <property type="entry name" value="Cu-Zn_Superoxide_Dismutase"/>
    <property type="match status" value="1"/>
</dbReference>
<dbReference type="SUPFAM" id="SSF49329">
    <property type="entry name" value="Cu,Zn superoxide dismutase-like"/>
    <property type="match status" value="1"/>
</dbReference>
<dbReference type="Gene3D" id="2.60.40.200">
    <property type="entry name" value="Superoxide dismutase, copper/zinc binding domain"/>
    <property type="match status" value="1"/>
</dbReference>
<reference evidence="4 5" key="1">
    <citation type="submission" date="2018-04" db="EMBL/GenBank/DDBJ databases">
        <title>Altererythrobacter sp. HME9302 genome sequencing and assembly.</title>
        <authorList>
            <person name="Kang H."/>
            <person name="Kim H."/>
            <person name="Joh K."/>
        </authorList>
    </citation>
    <scope>NUCLEOTIDE SEQUENCE [LARGE SCALE GENOMIC DNA]</scope>
    <source>
        <strain evidence="4 5">HME9302</strain>
    </source>
</reference>
<proteinExistence type="inferred from homology"/>
<feature type="signal peptide" evidence="2">
    <location>
        <begin position="1"/>
        <end position="18"/>
    </location>
</feature>